<feature type="transmembrane region" description="Helical" evidence="20">
    <location>
        <begin position="702"/>
        <end position="719"/>
    </location>
</feature>
<evidence type="ECO:0000256" key="9">
    <source>
        <dbReference type="ARBA" id="ARBA00022741"/>
    </source>
</evidence>
<dbReference type="CDD" id="cd02094">
    <property type="entry name" value="P-type_ATPase_Cu-like"/>
    <property type="match status" value="1"/>
</dbReference>
<keyword evidence="5 20" id="KW-1003">Cell membrane</keyword>
<dbReference type="InterPro" id="IPR017969">
    <property type="entry name" value="Heavy-metal-associated_CS"/>
</dbReference>
<dbReference type="PATRIC" id="fig|1619048.3.peg.314"/>
<dbReference type="InterPro" id="IPR036412">
    <property type="entry name" value="HAD-like_sf"/>
</dbReference>
<keyword evidence="8 20" id="KW-0479">Metal-binding</keyword>
<dbReference type="SFLD" id="SFLDS00003">
    <property type="entry name" value="Haloacid_Dehalogenase"/>
    <property type="match status" value="1"/>
</dbReference>
<keyword evidence="12" id="KW-0460">Magnesium</keyword>
<evidence type="ECO:0000256" key="16">
    <source>
        <dbReference type="ARBA" id="ARBA00023065"/>
    </source>
</evidence>
<dbReference type="SFLD" id="SFLDG00002">
    <property type="entry name" value="C1.7:_P-type_atpase_like"/>
    <property type="match status" value="1"/>
</dbReference>
<dbReference type="FunFam" id="3.40.50.1000:FF:000144">
    <property type="entry name" value="copper-transporting ATPase 1 isoform X2"/>
    <property type="match status" value="1"/>
</dbReference>
<evidence type="ECO:0000313" key="22">
    <source>
        <dbReference type="EMBL" id="KKR99374.1"/>
    </source>
</evidence>
<evidence type="ECO:0000256" key="13">
    <source>
        <dbReference type="ARBA" id="ARBA00022967"/>
    </source>
</evidence>
<reference evidence="22 23" key="1">
    <citation type="journal article" date="2015" name="Nature">
        <title>rRNA introns, odd ribosomes, and small enigmatic genomes across a large radiation of phyla.</title>
        <authorList>
            <person name="Brown C.T."/>
            <person name="Hug L.A."/>
            <person name="Thomas B.C."/>
            <person name="Sharon I."/>
            <person name="Castelle C.J."/>
            <person name="Singh A."/>
            <person name="Wilkins M.J."/>
            <person name="Williams K.H."/>
            <person name="Banfield J.F."/>
        </authorList>
    </citation>
    <scope>NUCLEOTIDE SEQUENCE [LARGE SCALE GENOMIC DNA]</scope>
</reference>
<evidence type="ECO:0000256" key="18">
    <source>
        <dbReference type="ARBA" id="ARBA00033239"/>
    </source>
</evidence>
<evidence type="ECO:0000256" key="19">
    <source>
        <dbReference type="ARBA" id="ARBA00049289"/>
    </source>
</evidence>
<feature type="domain" description="HMA" evidence="21">
    <location>
        <begin position="5"/>
        <end position="71"/>
    </location>
</feature>
<dbReference type="SUPFAM" id="SSF55008">
    <property type="entry name" value="HMA, heavy metal-associated domain"/>
    <property type="match status" value="1"/>
</dbReference>
<evidence type="ECO:0000256" key="5">
    <source>
        <dbReference type="ARBA" id="ARBA00022475"/>
    </source>
</evidence>
<dbReference type="GO" id="GO:0016887">
    <property type="term" value="F:ATP hydrolysis activity"/>
    <property type="evidence" value="ECO:0007669"/>
    <property type="project" value="InterPro"/>
</dbReference>
<keyword evidence="6" id="KW-0597">Phosphoprotein</keyword>
<dbReference type="InterPro" id="IPR018303">
    <property type="entry name" value="ATPase_P-typ_P_site"/>
</dbReference>
<dbReference type="SUPFAM" id="SSF56784">
    <property type="entry name" value="HAD-like"/>
    <property type="match status" value="1"/>
</dbReference>
<dbReference type="GO" id="GO:0140581">
    <property type="term" value="F:P-type monovalent copper transporter activity"/>
    <property type="evidence" value="ECO:0007669"/>
    <property type="project" value="UniProtKB-EC"/>
</dbReference>
<accession>A0A0G0VEQ7</accession>
<evidence type="ECO:0000259" key="21">
    <source>
        <dbReference type="PROSITE" id="PS50846"/>
    </source>
</evidence>
<dbReference type="InterPro" id="IPR044492">
    <property type="entry name" value="P_typ_ATPase_HD_dom"/>
</dbReference>
<dbReference type="InterPro" id="IPR023299">
    <property type="entry name" value="ATPase_P-typ_cyto_dom_N"/>
</dbReference>
<evidence type="ECO:0000256" key="2">
    <source>
        <dbReference type="ARBA" id="ARBA00006024"/>
    </source>
</evidence>
<dbReference type="STRING" id="1619048.UU49_C0007G0010"/>
<keyword evidence="17 20" id="KW-0472">Membrane</keyword>
<evidence type="ECO:0000256" key="11">
    <source>
        <dbReference type="ARBA" id="ARBA00022840"/>
    </source>
</evidence>
<feature type="transmembrane region" description="Helical" evidence="20">
    <location>
        <begin position="677"/>
        <end position="696"/>
    </location>
</feature>
<dbReference type="Gene3D" id="3.40.50.1000">
    <property type="entry name" value="HAD superfamily/HAD-like"/>
    <property type="match status" value="1"/>
</dbReference>
<dbReference type="AlphaFoldDB" id="A0A0G0VEQ7"/>
<comment type="catalytic activity">
    <reaction evidence="19">
        <text>Cu(+)(in) + ATP + H2O = Cu(+)(out) + ADP + phosphate + H(+)</text>
        <dbReference type="Rhea" id="RHEA:25792"/>
        <dbReference type="ChEBI" id="CHEBI:15377"/>
        <dbReference type="ChEBI" id="CHEBI:15378"/>
        <dbReference type="ChEBI" id="CHEBI:30616"/>
        <dbReference type="ChEBI" id="CHEBI:43474"/>
        <dbReference type="ChEBI" id="CHEBI:49552"/>
        <dbReference type="ChEBI" id="CHEBI:456216"/>
        <dbReference type="EC" id="7.2.2.8"/>
    </reaction>
</comment>
<evidence type="ECO:0000256" key="17">
    <source>
        <dbReference type="ARBA" id="ARBA00023136"/>
    </source>
</evidence>
<evidence type="ECO:0000256" key="8">
    <source>
        <dbReference type="ARBA" id="ARBA00022723"/>
    </source>
</evidence>
<dbReference type="NCBIfam" id="TIGR01525">
    <property type="entry name" value="ATPase-IB_hvy"/>
    <property type="match status" value="1"/>
</dbReference>
<dbReference type="NCBIfam" id="TIGR01511">
    <property type="entry name" value="ATPase-IB1_Cu"/>
    <property type="match status" value="1"/>
</dbReference>
<name>A0A0G0VEQ7_9BACT</name>
<dbReference type="Proteomes" id="UP000034108">
    <property type="component" value="Unassembled WGS sequence"/>
</dbReference>
<keyword evidence="4" id="KW-0813">Transport</keyword>
<feature type="transmembrane region" description="Helical" evidence="20">
    <location>
        <begin position="338"/>
        <end position="357"/>
    </location>
</feature>
<dbReference type="PANTHER" id="PTHR43520:SF8">
    <property type="entry name" value="P-TYPE CU(+) TRANSPORTER"/>
    <property type="match status" value="1"/>
</dbReference>
<dbReference type="InterPro" id="IPR027256">
    <property type="entry name" value="P-typ_ATPase_IB"/>
</dbReference>
<comment type="similarity">
    <text evidence="2 20">Belongs to the cation transport ATPase (P-type) (TC 3.A.3) family. Type IB subfamily.</text>
</comment>
<dbReference type="InterPro" id="IPR059000">
    <property type="entry name" value="ATPase_P-type_domA"/>
</dbReference>
<protein>
    <recommendedName>
        <fullName evidence="3">P-type Cu(+) transporter</fullName>
        <ecNumber evidence="3">7.2.2.8</ecNumber>
    </recommendedName>
    <alternativeName>
        <fullName evidence="18">Cu(+)-exporting ATPase</fullName>
    </alternativeName>
</protein>
<comment type="caution">
    <text evidence="22">The sequence shown here is derived from an EMBL/GenBank/DDBJ whole genome shotgun (WGS) entry which is preliminary data.</text>
</comment>
<dbReference type="PRINTS" id="PR00943">
    <property type="entry name" value="CUATPASE"/>
</dbReference>
<dbReference type="GO" id="GO:0005524">
    <property type="term" value="F:ATP binding"/>
    <property type="evidence" value="ECO:0007669"/>
    <property type="project" value="UniProtKB-UniRule"/>
</dbReference>
<keyword evidence="13" id="KW-1278">Translocase</keyword>
<dbReference type="EMBL" id="LCAV01000007">
    <property type="protein sequence ID" value="KKR99374.1"/>
    <property type="molecule type" value="Genomic_DNA"/>
</dbReference>
<evidence type="ECO:0000256" key="12">
    <source>
        <dbReference type="ARBA" id="ARBA00022842"/>
    </source>
</evidence>
<keyword evidence="7 20" id="KW-0812">Transmembrane</keyword>
<dbReference type="GO" id="GO:0043682">
    <property type="term" value="F:P-type divalent copper transporter activity"/>
    <property type="evidence" value="ECO:0007669"/>
    <property type="project" value="TreeGrafter"/>
</dbReference>
<dbReference type="GO" id="GO:0005886">
    <property type="term" value="C:plasma membrane"/>
    <property type="evidence" value="ECO:0007669"/>
    <property type="project" value="UniProtKB-SubCell"/>
</dbReference>
<dbReference type="SUPFAM" id="SSF81665">
    <property type="entry name" value="Calcium ATPase, transmembrane domain M"/>
    <property type="match status" value="1"/>
</dbReference>
<keyword evidence="14 20" id="KW-1133">Transmembrane helix</keyword>
<dbReference type="Gene3D" id="3.30.70.100">
    <property type="match status" value="1"/>
</dbReference>
<dbReference type="InterPro" id="IPR023298">
    <property type="entry name" value="ATPase_P-typ_TM_dom_sf"/>
</dbReference>
<organism evidence="22 23">
    <name type="scientific">Candidatus Magasanikbacteria bacterium GW2011_GWC2_41_17</name>
    <dbReference type="NCBI Taxonomy" id="1619048"/>
    <lineage>
        <taxon>Bacteria</taxon>
        <taxon>Candidatus Magasanikiibacteriota</taxon>
    </lineage>
</organism>
<keyword evidence="16" id="KW-0406">Ion transport</keyword>
<dbReference type="SFLD" id="SFLDF00027">
    <property type="entry name" value="p-type_atpase"/>
    <property type="match status" value="1"/>
</dbReference>
<evidence type="ECO:0000256" key="10">
    <source>
        <dbReference type="ARBA" id="ARBA00022796"/>
    </source>
</evidence>
<feature type="transmembrane region" description="Helical" evidence="20">
    <location>
        <begin position="183"/>
        <end position="201"/>
    </location>
</feature>
<dbReference type="FunFam" id="2.70.150.10:FF:000020">
    <property type="entry name" value="Copper-exporting P-type ATPase A"/>
    <property type="match status" value="1"/>
</dbReference>
<evidence type="ECO:0000256" key="7">
    <source>
        <dbReference type="ARBA" id="ARBA00022692"/>
    </source>
</evidence>
<dbReference type="PROSITE" id="PS01047">
    <property type="entry name" value="HMA_1"/>
    <property type="match status" value="1"/>
</dbReference>
<sequence>MTKIKTQNFIISGMHCASCALIIEDILKKLSFVSAVQVNFATQMSKVEFDSVIGQEEEIIQAIKKAGYTAQAISEKKMNGHDEHTVMQMDEVKKNRDLFWMSLVLSLPVIFLSMILQDKSLFSKIVQSILAGMVQFGIGWRFYRGAYYAAKNRGANMDSLIAIGTSAAFFFSLATTYLIQGEVFYETAALLITFVMLGKWLEVRAKGKAGEAIKKLLGLQAKTARIAKDGREIDIPIEMVRVGDVVVVRPGEKIPVDGEVLDGYSSVDESMISGESLPVEKKVGDFVIGATINKIGSFKFSAKKIGQETMLAQIIKIVEDAQSSKAPIQRFADVVSSYFVPVVIIIAIITFIVWFFLIQAPFVAALLAFTAVLVIACPCALGLATPTAIMVGTGRGAENGILIKGGEALEVANKIKVIIFDKTGTLTNGKPEVTDILNFNQSTELLRLAASLENKSEHSLAESIVNRAQKDSLKLSDPTEFEAISGFGVIGKVNGASVAVGTEKLMAKISVAVSVDIRNKKQQLEEMGKTVMIVAIDNQIAGLIAVADTIKESTKEAIDQLHKMKIKIIMITGDNERTARAIARQAGIDEVLAEVLPADKAAEVQKIQSKGLKIAMVGDGINDAPALAAADLGVAMGSGTDIAIEAGGVVLIKNDLRDVAKAIKLSKATMRKIKQNMFWALFYNSVGIPIAALGLLRAEFAGLAMALSSVSVVLNSILLRRIKL</sequence>
<evidence type="ECO:0000256" key="4">
    <source>
        <dbReference type="ARBA" id="ARBA00022448"/>
    </source>
</evidence>
<dbReference type="InterPro" id="IPR001757">
    <property type="entry name" value="P_typ_ATPase"/>
</dbReference>
<feature type="transmembrane region" description="Helical" evidence="20">
    <location>
        <begin position="155"/>
        <end position="177"/>
    </location>
</feature>
<dbReference type="FunFam" id="3.30.70.100:FF:000005">
    <property type="entry name" value="Copper-exporting P-type ATPase A"/>
    <property type="match status" value="1"/>
</dbReference>
<dbReference type="InterPro" id="IPR008250">
    <property type="entry name" value="ATPase_P-typ_transduc_dom_A_sf"/>
</dbReference>
<evidence type="ECO:0000256" key="3">
    <source>
        <dbReference type="ARBA" id="ARBA00012517"/>
    </source>
</evidence>
<dbReference type="InterPro" id="IPR036163">
    <property type="entry name" value="HMA_dom_sf"/>
</dbReference>
<evidence type="ECO:0000256" key="1">
    <source>
        <dbReference type="ARBA" id="ARBA00004651"/>
    </source>
</evidence>
<feature type="transmembrane region" description="Helical" evidence="20">
    <location>
        <begin position="98"/>
        <end position="116"/>
    </location>
</feature>
<dbReference type="NCBIfam" id="TIGR01494">
    <property type="entry name" value="ATPase_P-type"/>
    <property type="match status" value="1"/>
</dbReference>
<dbReference type="SUPFAM" id="SSF81653">
    <property type="entry name" value="Calcium ATPase, transduction domain A"/>
    <property type="match status" value="1"/>
</dbReference>
<dbReference type="Pfam" id="PF00702">
    <property type="entry name" value="Hydrolase"/>
    <property type="match status" value="1"/>
</dbReference>
<dbReference type="PANTHER" id="PTHR43520">
    <property type="entry name" value="ATP7, ISOFORM B"/>
    <property type="match status" value="1"/>
</dbReference>
<dbReference type="PRINTS" id="PR00119">
    <property type="entry name" value="CATATPASE"/>
</dbReference>
<keyword evidence="10" id="KW-0187">Copper transport</keyword>
<proteinExistence type="inferred from homology"/>
<dbReference type="Gene3D" id="2.70.150.10">
    <property type="entry name" value="Calcium-transporting ATPase, cytoplasmic transduction domain A"/>
    <property type="match status" value="1"/>
</dbReference>
<keyword evidence="9 20" id="KW-0547">Nucleotide-binding</keyword>
<comment type="subcellular location">
    <subcellularLocation>
        <location evidence="1">Cell membrane</location>
        <topology evidence="1">Multi-pass membrane protein</topology>
    </subcellularLocation>
</comment>
<dbReference type="Pfam" id="PF00122">
    <property type="entry name" value="E1-E2_ATPase"/>
    <property type="match status" value="1"/>
</dbReference>
<dbReference type="InterPro" id="IPR023214">
    <property type="entry name" value="HAD_sf"/>
</dbReference>
<dbReference type="EC" id="7.2.2.8" evidence="3"/>
<evidence type="ECO:0000256" key="15">
    <source>
        <dbReference type="ARBA" id="ARBA00023008"/>
    </source>
</evidence>
<evidence type="ECO:0000256" key="14">
    <source>
        <dbReference type="ARBA" id="ARBA00022989"/>
    </source>
</evidence>
<evidence type="ECO:0000256" key="20">
    <source>
        <dbReference type="RuleBase" id="RU362081"/>
    </source>
</evidence>
<dbReference type="GO" id="GO:0005507">
    <property type="term" value="F:copper ion binding"/>
    <property type="evidence" value="ECO:0007669"/>
    <property type="project" value="TreeGrafter"/>
</dbReference>
<keyword evidence="15" id="KW-0186">Copper</keyword>
<gene>
    <name evidence="22" type="ORF">UU49_C0007G0010</name>
</gene>
<dbReference type="GO" id="GO:0055070">
    <property type="term" value="P:copper ion homeostasis"/>
    <property type="evidence" value="ECO:0007669"/>
    <property type="project" value="TreeGrafter"/>
</dbReference>
<dbReference type="Gene3D" id="3.40.1110.10">
    <property type="entry name" value="Calcium-transporting ATPase, cytoplasmic domain N"/>
    <property type="match status" value="1"/>
</dbReference>
<evidence type="ECO:0000256" key="6">
    <source>
        <dbReference type="ARBA" id="ARBA00022553"/>
    </source>
</evidence>
<feature type="transmembrane region" description="Helical" evidence="20">
    <location>
        <begin position="363"/>
        <end position="385"/>
    </location>
</feature>
<keyword evidence="11 20" id="KW-0067">ATP-binding</keyword>
<dbReference type="InterPro" id="IPR006121">
    <property type="entry name" value="HMA_dom"/>
</dbReference>
<dbReference type="Pfam" id="PF00403">
    <property type="entry name" value="HMA"/>
    <property type="match status" value="1"/>
</dbReference>
<dbReference type="CDD" id="cd00371">
    <property type="entry name" value="HMA"/>
    <property type="match status" value="1"/>
</dbReference>
<feature type="transmembrane region" description="Helical" evidence="20">
    <location>
        <begin position="122"/>
        <end position="143"/>
    </location>
</feature>
<dbReference type="PROSITE" id="PS50846">
    <property type="entry name" value="HMA_2"/>
    <property type="match status" value="1"/>
</dbReference>
<evidence type="ECO:0000313" key="23">
    <source>
        <dbReference type="Proteomes" id="UP000034108"/>
    </source>
</evidence>
<dbReference type="PROSITE" id="PS00154">
    <property type="entry name" value="ATPASE_E1_E2"/>
    <property type="match status" value="1"/>
</dbReference>